<feature type="region of interest" description="Disordered" evidence="1">
    <location>
        <begin position="1"/>
        <end position="23"/>
    </location>
</feature>
<dbReference type="AlphaFoldDB" id="A0A923G0R1"/>
<evidence type="ECO:0000313" key="2">
    <source>
        <dbReference type="EMBL" id="MBC3441762.1"/>
    </source>
</evidence>
<gene>
    <name evidence="3" type="ORF">HU737_002970</name>
    <name evidence="2" type="ORF">HU737_13795</name>
</gene>
<protein>
    <submittedName>
        <fullName evidence="2">DUF3077 domain-containing protein</fullName>
    </submittedName>
</protein>
<dbReference type="EMBL" id="JABWRE020000001">
    <property type="protein sequence ID" value="MBV4534939.1"/>
    <property type="molecule type" value="Genomic_DNA"/>
</dbReference>
<dbReference type="EMBL" id="JABWRE010000009">
    <property type="protein sequence ID" value="MBC3441762.1"/>
    <property type="molecule type" value="Genomic_DNA"/>
</dbReference>
<dbReference type="InterPro" id="IPR021427">
    <property type="entry name" value="DUF3077"/>
</dbReference>
<dbReference type="Proteomes" id="UP000599879">
    <property type="component" value="Unassembled WGS sequence"/>
</dbReference>
<dbReference type="RefSeq" id="WP_186555327.1">
    <property type="nucleotide sequence ID" value="NZ_JABWRE020000001.1"/>
</dbReference>
<reference evidence="3" key="3">
    <citation type="submission" date="2021-06" db="EMBL/GenBank/DDBJ databases">
        <title>Updating the genus Pseudomonas: Description of 43 new species and partition of the Pseudomonas putida group.</title>
        <authorList>
            <person name="Girard L."/>
            <person name="Lood C."/>
            <person name="Vandamme P."/>
            <person name="Rokni-Zadeh H."/>
            <person name="Van Noort V."/>
            <person name="Hofte M."/>
            <person name="Lavigne R."/>
            <person name="De Mot R."/>
        </authorList>
    </citation>
    <scope>NUCLEOTIDE SEQUENCE</scope>
    <source>
        <strain evidence="3">SWRI10</strain>
    </source>
</reference>
<evidence type="ECO:0000256" key="1">
    <source>
        <dbReference type="SAM" id="MobiDB-lite"/>
    </source>
</evidence>
<dbReference type="Pfam" id="PF11275">
    <property type="entry name" value="DUF3077"/>
    <property type="match status" value="1"/>
</dbReference>
<proteinExistence type="predicted"/>
<accession>A0A923G0R1</accession>
<organism evidence="2">
    <name type="scientific">Pseudomonas urmiensis</name>
    <dbReference type="NCBI Taxonomy" id="2745493"/>
    <lineage>
        <taxon>Bacteria</taxon>
        <taxon>Pseudomonadati</taxon>
        <taxon>Pseudomonadota</taxon>
        <taxon>Gammaproteobacteria</taxon>
        <taxon>Pseudomonadales</taxon>
        <taxon>Pseudomonadaceae</taxon>
        <taxon>Pseudomonas</taxon>
    </lineage>
</organism>
<comment type="caution">
    <text evidence="2">The sequence shown here is derived from an EMBL/GenBank/DDBJ whole genome shotgun (WGS) entry which is preliminary data.</text>
</comment>
<reference evidence="2" key="2">
    <citation type="submission" date="2020-07" db="EMBL/GenBank/DDBJ databases">
        <authorList>
            <person name="Lood C."/>
            <person name="Girard L."/>
        </authorList>
    </citation>
    <scope>NUCLEOTIDE SEQUENCE</scope>
    <source>
        <strain evidence="2">SWRI10</strain>
    </source>
</reference>
<evidence type="ECO:0000313" key="3">
    <source>
        <dbReference type="EMBL" id="MBV4534939.1"/>
    </source>
</evidence>
<name>A0A923G0R1_9PSED</name>
<reference evidence="2" key="1">
    <citation type="journal article" date="2020" name="Microorganisms">
        <title>Reliable Identification of Environmental Pseudomonas Isolates Using the rpoD Gene.</title>
        <authorList>
            <consortium name="The Broad Institute Genome Sequencing Platform"/>
            <person name="Girard L."/>
            <person name="Lood C."/>
            <person name="Rokni-Zadeh H."/>
            <person name="van Noort V."/>
            <person name="Lavigne R."/>
            <person name="De Mot R."/>
        </authorList>
    </citation>
    <scope>NUCLEOTIDE SEQUENCE</scope>
    <source>
        <strain evidence="2">SWRI10</strain>
    </source>
</reference>
<sequence>MTKDKEPLATTHGIAGFGDSGDINNPEPLFRVVAGHAVDYALEQSTTLISCAHMLSDLAINQDLKNAPTLMTAVHYLSGMAKALSQKVSLAAEQPLGDAAR</sequence>